<keyword evidence="7" id="KW-0540">Nuclease</keyword>
<dbReference type="PANTHER" id="PTHR48466">
    <property type="entry name" value="OS10G0509000 PROTEIN-RELATED"/>
    <property type="match status" value="1"/>
</dbReference>
<dbReference type="Gene3D" id="3.40.50.300">
    <property type="entry name" value="P-loop containing nucleotide triphosphate hydrolases"/>
    <property type="match status" value="1"/>
</dbReference>
<protein>
    <recommendedName>
        <fullName evidence="7">Endonuclease MutS2</fullName>
        <ecNumber evidence="7">3.1.-.-</ecNumber>
    </recommendedName>
    <alternativeName>
        <fullName evidence="7">Ribosome-associated protein quality control-upstream factor</fullName>
        <shortName evidence="7">RQC-upstream factor</shortName>
        <shortName evidence="7">RqcU</shortName>
        <ecNumber evidence="7">3.6.4.-</ecNumber>
    </alternativeName>
</protein>
<dbReference type="EC" id="3.1.-.-" evidence="7"/>
<dbReference type="GO" id="GO:0006298">
    <property type="term" value="P:mismatch repair"/>
    <property type="evidence" value="ECO:0007669"/>
    <property type="project" value="InterPro"/>
</dbReference>
<comment type="function">
    <text evidence="7">Acts as a ribosome collision sensor, splitting the ribosome into its 2 subunits. Detects stalled/collided 70S ribosomes which it binds and splits by an ATP-hydrolysis driven conformational change. Acts upstream of the ribosome quality control system (RQC), a ribosome-associated complex that mediates the extraction of incompletely synthesized nascent chains from stalled ribosomes and their subsequent degradation. Probably generates substrates for RQC.</text>
</comment>
<keyword evidence="11" id="KW-1185">Reference proteome</keyword>
<dbReference type="InterPro" id="IPR002625">
    <property type="entry name" value="Smr_dom"/>
</dbReference>
<dbReference type="PIRSF" id="PIRSF005814">
    <property type="entry name" value="MutS_YshD"/>
    <property type="match status" value="1"/>
</dbReference>
<dbReference type="GO" id="GO:0005524">
    <property type="term" value="F:ATP binding"/>
    <property type="evidence" value="ECO:0007669"/>
    <property type="project" value="UniProtKB-UniRule"/>
</dbReference>
<dbReference type="EMBL" id="CP046400">
    <property type="protein sequence ID" value="QGY41157.1"/>
    <property type="molecule type" value="Genomic_DNA"/>
</dbReference>
<keyword evidence="4 7" id="KW-0067">ATP-binding</keyword>
<dbReference type="GO" id="GO:0072344">
    <property type="term" value="P:rescue of stalled ribosome"/>
    <property type="evidence" value="ECO:0007669"/>
    <property type="project" value="UniProtKB-UniRule"/>
</dbReference>
<sequence length="765" mass="85074">MESRTLQVLEFPKILRVLSGMAVSEAGAAACLELRPFDNLDEVRREGEIFRQAAAWVGESGIAMRSFPPLDGLFLFLERQNGVLDQDGLFALKQALEIARISRDSLMQYEDRGWDVLREKLFAYTWPVKTVSAIGRCLDPEGRIKDESSPGLMDVRQEIRSIHQRCTKRVKDFVQQENLGQALQDEFMTISSDRYVLPLKVNFKNKTKGIIHDYSQTGETCYFEPMFLVETNNRLQELKREEREEEYKVLDYLTGLVRQEQEDLYEAYAGLVALDVLMAKISMAAGFDGLAIEVVPDGSPRLIKARHPLLALADDSVQAVDIELLEGQKALVVSGGNAGGKTVCLKTVGLIGLMAFTGLPVPAAEGSVLPFWNDVFVVMGDEQSLEENVSTFTAQIQYLKRVWGRVDEHSLFILDEFGAGTDPTQGAALAQAVIDSLVEKNATTFIATHFPALKAYAMAADSVRAASVLFDPSTKRPLYKLAYDQVGASIALDVAREHGLPTMILERAEKYLLLDGSDTSAVLDRLNTMAVKRENELEELEAERAKLEKKRAGLEKRFEQDRTRLLDEIQTQAQDLVRQWKADKLGRKEARRKLAEVRQRTEALAPKKQEVAVFSFQDIVPGMKVSYPAWNKSGTVLEINARKKQAKVDIGGVAMWIKADQLAAAGKEKSFAPSGQKTKAVAPSDLAVEVDLRGERADMALSRLERALDDALRKGAGRLEIVHGRGTGALRREVHEFLKHYPAVAEFSLADEEHGGDGMTEVTLK</sequence>
<evidence type="ECO:0000256" key="3">
    <source>
        <dbReference type="ARBA" id="ARBA00022801"/>
    </source>
</evidence>
<dbReference type="PANTHER" id="PTHR48466:SF2">
    <property type="entry name" value="OS10G0509000 PROTEIN"/>
    <property type="match status" value="1"/>
</dbReference>
<evidence type="ECO:0000256" key="8">
    <source>
        <dbReference type="SAM" id="Coils"/>
    </source>
</evidence>
<feature type="domain" description="Smr" evidence="9">
    <location>
        <begin position="690"/>
        <end position="765"/>
    </location>
</feature>
<dbReference type="InterPro" id="IPR036063">
    <property type="entry name" value="Smr_dom_sf"/>
</dbReference>
<dbReference type="InterPro" id="IPR045076">
    <property type="entry name" value="MutS"/>
</dbReference>
<evidence type="ECO:0000313" key="11">
    <source>
        <dbReference type="Proteomes" id="UP000428328"/>
    </source>
</evidence>
<keyword evidence="8" id="KW-0175">Coiled coil</keyword>
<dbReference type="GO" id="GO:0030983">
    <property type="term" value="F:mismatched DNA binding"/>
    <property type="evidence" value="ECO:0007669"/>
    <property type="project" value="InterPro"/>
</dbReference>
<dbReference type="RefSeq" id="WP_158949144.1">
    <property type="nucleotide sequence ID" value="NZ_CP046400.1"/>
</dbReference>
<comment type="subunit">
    <text evidence="7">Homodimer. Binds to stalled ribosomes, contacting rRNA.</text>
</comment>
<dbReference type="SMART" id="SM00463">
    <property type="entry name" value="SMR"/>
    <property type="match status" value="1"/>
</dbReference>
<dbReference type="GO" id="GO:0043023">
    <property type="term" value="F:ribosomal large subunit binding"/>
    <property type="evidence" value="ECO:0007669"/>
    <property type="project" value="UniProtKB-UniRule"/>
</dbReference>
<dbReference type="EC" id="3.6.4.-" evidence="7"/>
<dbReference type="SUPFAM" id="SSF160443">
    <property type="entry name" value="SMR domain-like"/>
    <property type="match status" value="1"/>
</dbReference>
<evidence type="ECO:0000256" key="7">
    <source>
        <dbReference type="HAMAP-Rule" id="MF_00092"/>
    </source>
</evidence>
<name>A0A6I6JLW3_9BACT</name>
<dbReference type="InterPro" id="IPR027417">
    <property type="entry name" value="P-loop_NTPase"/>
</dbReference>
<keyword evidence="2 7" id="KW-0547">Nucleotide-binding</keyword>
<keyword evidence="1 7" id="KW-0699">rRNA-binding</keyword>
<dbReference type="Pfam" id="PF20297">
    <property type="entry name" value="MSSS"/>
    <property type="match status" value="1"/>
</dbReference>
<organism evidence="10 11">
    <name type="scientific">Pseudodesulfovibrio cashew</name>
    <dbReference type="NCBI Taxonomy" id="2678688"/>
    <lineage>
        <taxon>Bacteria</taxon>
        <taxon>Pseudomonadati</taxon>
        <taxon>Thermodesulfobacteriota</taxon>
        <taxon>Desulfovibrionia</taxon>
        <taxon>Desulfovibrionales</taxon>
        <taxon>Desulfovibrionaceae</taxon>
    </lineage>
</organism>
<dbReference type="SUPFAM" id="SSF52540">
    <property type="entry name" value="P-loop containing nucleoside triphosphate hydrolases"/>
    <property type="match status" value="1"/>
</dbReference>
<dbReference type="InterPro" id="IPR005747">
    <property type="entry name" value="MutS2"/>
</dbReference>
<dbReference type="GO" id="GO:0019843">
    <property type="term" value="F:rRNA binding"/>
    <property type="evidence" value="ECO:0007669"/>
    <property type="project" value="UniProtKB-UniRule"/>
</dbReference>
<keyword evidence="3 7" id="KW-0378">Hydrolase</keyword>
<dbReference type="Pfam" id="PF01713">
    <property type="entry name" value="Smr"/>
    <property type="match status" value="1"/>
</dbReference>
<proteinExistence type="inferred from homology"/>
<dbReference type="InterPro" id="IPR036187">
    <property type="entry name" value="DNA_mismatch_repair_MutS_sf"/>
</dbReference>
<dbReference type="InterPro" id="IPR000432">
    <property type="entry name" value="DNA_mismatch_repair_MutS_C"/>
</dbReference>
<feature type="coiled-coil region" evidence="8">
    <location>
        <begin position="523"/>
        <end position="564"/>
    </location>
</feature>
<dbReference type="PROSITE" id="PS50828">
    <property type="entry name" value="SMR"/>
    <property type="match status" value="1"/>
</dbReference>
<comment type="function">
    <text evidence="7">Endonuclease that is involved in the suppression of homologous recombination and thus may have a key role in the control of bacterial genetic diversity.</text>
</comment>
<reference evidence="10 11" key="1">
    <citation type="submission" date="2019-11" db="EMBL/GenBank/DDBJ databases">
        <authorList>
            <person name="Zheng R.K."/>
            <person name="Sun C.M."/>
        </authorList>
    </citation>
    <scope>NUCLEOTIDE SEQUENCE [LARGE SCALE GENOMIC DNA]</scope>
    <source>
        <strain evidence="10 11">SRB007</strain>
    </source>
</reference>
<dbReference type="SMART" id="SM00533">
    <property type="entry name" value="MUTSd"/>
    <property type="match status" value="1"/>
</dbReference>
<dbReference type="NCBIfam" id="TIGR01069">
    <property type="entry name" value="mutS2"/>
    <property type="match status" value="1"/>
</dbReference>
<evidence type="ECO:0000313" key="10">
    <source>
        <dbReference type="EMBL" id="QGY41157.1"/>
    </source>
</evidence>
<dbReference type="GO" id="GO:0140664">
    <property type="term" value="F:ATP-dependent DNA damage sensor activity"/>
    <property type="evidence" value="ECO:0007669"/>
    <property type="project" value="InterPro"/>
</dbReference>
<dbReference type="Proteomes" id="UP000428328">
    <property type="component" value="Chromosome"/>
</dbReference>
<dbReference type="GO" id="GO:0045910">
    <property type="term" value="P:negative regulation of DNA recombination"/>
    <property type="evidence" value="ECO:0007669"/>
    <property type="project" value="InterPro"/>
</dbReference>
<dbReference type="GO" id="GO:0016887">
    <property type="term" value="F:ATP hydrolysis activity"/>
    <property type="evidence" value="ECO:0007669"/>
    <property type="project" value="InterPro"/>
</dbReference>
<dbReference type="SMART" id="SM00534">
    <property type="entry name" value="MUTSac"/>
    <property type="match status" value="1"/>
</dbReference>
<dbReference type="AlphaFoldDB" id="A0A6I6JLW3"/>
<dbReference type="KEGG" id="psel:GM415_13805"/>
<evidence type="ECO:0000256" key="1">
    <source>
        <dbReference type="ARBA" id="ARBA00022730"/>
    </source>
</evidence>
<evidence type="ECO:0000256" key="4">
    <source>
        <dbReference type="ARBA" id="ARBA00022840"/>
    </source>
</evidence>
<dbReference type="SUPFAM" id="SSF48334">
    <property type="entry name" value="DNA repair protein MutS, domain III"/>
    <property type="match status" value="1"/>
</dbReference>
<dbReference type="HAMAP" id="MF_00092">
    <property type="entry name" value="MutS2"/>
    <property type="match status" value="1"/>
</dbReference>
<keyword evidence="5 7" id="KW-0694">RNA-binding</keyword>
<dbReference type="GO" id="GO:0004519">
    <property type="term" value="F:endonuclease activity"/>
    <property type="evidence" value="ECO:0007669"/>
    <property type="project" value="UniProtKB-UniRule"/>
</dbReference>
<evidence type="ECO:0000256" key="2">
    <source>
        <dbReference type="ARBA" id="ARBA00022741"/>
    </source>
</evidence>
<dbReference type="InterPro" id="IPR046893">
    <property type="entry name" value="MSSS"/>
</dbReference>
<feature type="binding site" evidence="7">
    <location>
        <begin position="335"/>
        <end position="342"/>
    </location>
    <ligand>
        <name>ATP</name>
        <dbReference type="ChEBI" id="CHEBI:30616"/>
    </ligand>
</feature>
<evidence type="ECO:0000256" key="6">
    <source>
        <dbReference type="ARBA" id="ARBA00023125"/>
    </source>
</evidence>
<keyword evidence="6 7" id="KW-0238">DNA-binding</keyword>
<accession>A0A6I6JLW3</accession>
<dbReference type="Gene3D" id="3.30.1370.110">
    <property type="match status" value="1"/>
</dbReference>
<dbReference type="PROSITE" id="PS00486">
    <property type="entry name" value="DNA_MISMATCH_REPAIR_2"/>
    <property type="match status" value="1"/>
</dbReference>
<dbReference type="Pfam" id="PF00488">
    <property type="entry name" value="MutS_V"/>
    <property type="match status" value="1"/>
</dbReference>
<keyword evidence="7 10" id="KW-0255">Endonuclease</keyword>
<gene>
    <name evidence="7" type="primary">mutS2</name>
    <name evidence="7" type="synonym">rqcU</name>
    <name evidence="10" type="ORF">GM415_13805</name>
</gene>
<comment type="similarity">
    <text evidence="7">Belongs to the DNA mismatch repair MutS family. MutS2 subfamily.</text>
</comment>
<evidence type="ECO:0000259" key="9">
    <source>
        <dbReference type="PROSITE" id="PS50828"/>
    </source>
</evidence>
<dbReference type="InterPro" id="IPR007696">
    <property type="entry name" value="DNA_mismatch_repair_MutS_core"/>
</dbReference>
<evidence type="ECO:0000256" key="5">
    <source>
        <dbReference type="ARBA" id="ARBA00022884"/>
    </source>
</evidence>